<protein>
    <submittedName>
        <fullName evidence="6">Energy transducer TonB</fullName>
    </submittedName>
</protein>
<keyword evidence="3" id="KW-1133">Transmembrane helix</keyword>
<evidence type="ECO:0000313" key="7">
    <source>
        <dbReference type="Proteomes" id="UP001524499"/>
    </source>
</evidence>
<feature type="region of interest" description="Disordered" evidence="5">
    <location>
        <begin position="44"/>
        <end position="105"/>
    </location>
</feature>
<dbReference type="InterPro" id="IPR006260">
    <property type="entry name" value="TonB/TolA_C"/>
</dbReference>
<sequence>MNKKYAWLRRLPVLLGVALTLLVVIAVYLLQDLFERPPQTKKVVQQITMIQPPPPPPPPEVKPPEPEVEEEKIEEPEPEPEPEPAPEEAAEPAGEELGLDADGSAGADGFGLAARKGGASLLGGGGGNAIVWYGGQIKRQVEDALQSLLAGTAAMKEDYNVVLSVWVGADGRISRSELVSGSGKADVDQALRDALSRLRAGIGKAPPENMPQPVRIRLVSRG</sequence>
<dbReference type="NCBIfam" id="TIGR01352">
    <property type="entry name" value="tonB_Cterm"/>
    <property type="match status" value="1"/>
</dbReference>
<name>A0ABT1TJZ2_9GAMM</name>
<comment type="subcellular location">
    <subcellularLocation>
        <location evidence="1">Membrane</location>
        <topology evidence="1">Single-pass membrane protein</topology>
    </subcellularLocation>
</comment>
<dbReference type="EMBL" id="JANIBJ010000037">
    <property type="protein sequence ID" value="MCQ8105765.1"/>
    <property type="molecule type" value="Genomic_DNA"/>
</dbReference>
<evidence type="ECO:0000256" key="5">
    <source>
        <dbReference type="SAM" id="MobiDB-lite"/>
    </source>
</evidence>
<keyword evidence="4" id="KW-0472">Membrane</keyword>
<dbReference type="Pfam" id="PF13103">
    <property type="entry name" value="TonB_2"/>
    <property type="match status" value="1"/>
</dbReference>
<evidence type="ECO:0000256" key="3">
    <source>
        <dbReference type="ARBA" id="ARBA00022989"/>
    </source>
</evidence>
<keyword evidence="7" id="KW-1185">Reference proteome</keyword>
<evidence type="ECO:0000256" key="4">
    <source>
        <dbReference type="ARBA" id="ARBA00023136"/>
    </source>
</evidence>
<organism evidence="6 7">
    <name type="scientific">Methylomonas subterranea</name>
    <dbReference type="NCBI Taxonomy" id="2952225"/>
    <lineage>
        <taxon>Bacteria</taxon>
        <taxon>Pseudomonadati</taxon>
        <taxon>Pseudomonadota</taxon>
        <taxon>Gammaproteobacteria</taxon>
        <taxon>Methylococcales</taxon>
        <taxon>Methylococcaceae</taxon>
        <taxon>Methylomonas</taxon>
    </lineage>
</organism>
<proteinExistence type="predicted"/>
<comment type="caution">
    <text evidence="6">The sequence shown here is derived from an EMBL/GenBank/DDBJ whole genome shotgun (WGS) entry which is preliminary data.</text>
</comment>
<keyword evidence="2" id="KW-0812">Transmembrane</keyword>
<dbReference type="Gene3D" id="3.30.1150.10">
    <property type="match status" value="1"/>
</dbReference>
<evidence type="ECO:0000256" key="2">
    <source>
        <dbReference type="ARBA" id="ARBA00022692"/>
    </source>
</evidence>
<accession>A0ABT1TJZ2</accession>
<evidence type="ECO:0000256" key="1">
    <source>
        <dbReference type="ARBA" id="ARBA00004167"/>
    </source>
</evidence>
<gene>
    <name evidence="6" type="ORF">NP590_16770</name>
</gene>
<feature type="compositionally biased region" description="Pro residues" evidence="5">
    <location>
        <begin position="51"/>
        <end position="61"/>
    </location>
</feature>
<feature type="compositionally biased region" description="Acidic residues" evidence="5">
    <location>
        <begin position="66"/>
        <end position="99"/>
    </location>
</feature>
<dbReference type="RefSeq" id="WP_256603796.1">
    <property type="nucleotide sequence ID" value="NZ_JANIBJ010000037.1"/>
</dbReference>
<evidence type="ECO:0000313" key="6">
    <source>
        <dbReference type="EMBL" id="MCQ8105765.1"/>
    </source>
</evidence>
<reference evidence="6 7" key="1">
    <citation type="submission" date="2022-07" db="EMBL/GenBank/DDBJ databases">
        <title>Methylomonas rivi sp. nov., Methylomonas rosea sp. nov., Methylomonas aureus sp. nov. and Methylomonas subterranea sp. nov., four novel methanotrophs isolated from a freshwater creek and the deep terrestrial subsurface.</title>
        <authorList>
            <person name="Abin C."/>
            <person name="Sankaranarayanan K."/>
            <person name="Garner C."/>
            <person name="Sindelar R."/>
            <person name="Kotary K."/>
            <person name="Garner R."/>
            <person name="Barclay S."/>
            <person name="Lawson P."/>
            <person name="Krumholz L."/>
        </authorList>
    </citation>
    <scope>NUCLEOTIDE SEQUENCE [LARGE SCALE GENOMIC DNA]</scope>
    <source>
        <strain evidence="6 7">SURF-2</strain>
    </source>
</reference>
<dbReference type="Proteomes" id="UP001524499">
    <property type="component" value="Unassembled WGS sequence"/>
</dbReference>
<dbReference type="SUPFAM" id="SSF74653">
    <property type="entry name" value="TolA/TonB C-terminal domain"/>
    <property type="match status" value="1"/>
</dbReference>